<feature type="region of interest" description="Disordered" evidence="8">
    <location>
        <begin position="82"/>
        <end position="112"/>
    </location>
</feature>
<dbReference type="CDD" id="cd01647">
    <property type="entry name" value="RT_LTR"/>
    <property type="match status" value="1"/>
</dbReference>
<dbReference type="EMBL" id="JAFCIX010000114">
    <property type="protein sequence ID" value="KAH6598203.1"/>
    <property type="molecule type" value="Genomic_DNA"/>
</dbReference>
<dbReference type="PANTHER" id="PTHR37984:SF5">
    <property type="entry name" value="PROTEIN NYNRIN-LIKE"/>
    <property type="match status" value="1"/>
</dbReference>
<dbReference type="Gene3D" id="3.30.420.10">
    <property type="entry name" value="Ribonuclease H-like superfamily/Ribonuclease H"/>
    <property type="match status" value="1"/>
</dbReference>
<dbReference type="SUPFAM" id="SSF53098">
    <property type="entry name" value="Ribonuclease H-like"/>
    <property type="match status" value="1"/>
</dbReference>
<feature type="compositionally biased region" description="Polar residues" evidence="8">
    <location>
        <begin position="199"/>
        <end position="210"/>
    </location>
</feature>
<evidence type="ECO:0000256" key="1">
    <source>
        <dbReference type="ARBA" id="ARBA00022679"/>
    </source>
</evidence>
<feature type="compositionally biased region" description="Polar residues" evidence="8">
    <location>
        <begin position="103"/>
        <end position="112"/>
    </location>
</feature>
<keyword evidence="5" id="KW-0378">Hydrolase</keyword>
<dbReference type="InterPro" id="IPR012337">
    <property type="entry name" value="RNaseH-like_sf"/>
</dbReference>
<sequence length="1190" mass="134090">MRLAKADPNLKHVQVTHFLTRLSDQVRKDVNLVKATRPENVDTVSGIVQTLVTLYPPTKISAKPGSPTQALRWCSYHRSPAHSDGEYQAQKRSDFHRPPATAKSGSTSQARRISTWCKHHKVNTHSTSECRLTNPSSTNATSSRVFPKSMLATSNATYAPTSQRCHKCNEVGHYANRCPKLTNAAPVPTRHSSALVTNQSSNQNGFTTAYQEPEAESKDPTVEDFYELFSKRPSNHLSQSLSEQTGIDYNSAFLVPIIFESVQLSAYIDSGASHSSVPQTLLQQIPHRKVIPPVPNSKTSLGLPSPQPVNKPAEEELAQPTSMIDNVTKDHHLASHHELTEAIQRNQAIPSNSFCNVPVAVVRLETGDHPPVYRRQYPIPFNVHGQVKEQIEEWVQTGKVTDAPIGCQYNNPLLVVPKKDLEGKLSKVRVCIDPRQLNKQLQADRFPLPLIKDIFSFFANSKIFSTIDLEQAYLQLPILPQHQPKTAFTWGNRHLMFVGTPFGICITASVLQRTMSFLFRGSECTYPSQDDLPVGSQSPEQHLKDLVNTINKLTAANLRIRLSKCIFFKKSIHLLGHTMSENGISIDSRKISSQHRLNVFRKHTSLPVEKWSQHQLDSFNLLKNILTQAPFLSFPNFREPFIIATDASDAGIGAVLYQLKDPCSPDTVQNRKWVMFSARAINSSERNYSATKRELLAIVFALGKFHYYIWGSHFDLFTDHRALTFIFSQKNLNPMIINWLEILLSYSFSIHHRPGILNILPDTLSRLFPARKDCITNNSFTNHSSAISHHPVPTDFAEPPSDVVPESERQGEIELSHLKGHFGVKATLLDLIKQGKFWPSMRTDIESQLKSCPACRRWTITKVGYHPLTPITYEHPMDVIAMDTAKSFPTSPRGNNVLLVVICVFTRFIFLRPLQDNSALAVSSALFSIFTNFGFPRVIQSDNGTEFVNAIVHHLTTSFHIDHRLSTPYHPRANGLAERSVQTSCRAIRKLLEGENQEWDLYCPVVQLFMNNKVSEFHSSSPFSIMFGRKLNPFCDYQTDADFVTPDANALKERMVEMSSVLFPAIGDLSKRSVNKAQLAFIKKFGKQISKDPFPVNSSVMIVDPVCSSKNEPYYLGPFKLIQRNAIDDQDTYVVDKILKHKGPATKRSYFVKWKHYDSLIILGSKPLILLTFQSSTLTGLQYPLPIREK</sequence>
<dbReference type="Gene3D" id="2.40.50.40">
    <property type="match status" value="1"/>
</dbReference>
<dbReference type="Gene3D" id="3.30.70.270">
    <property type="match status" value="1"/>
</dbReference>
<keyword evidence="4" id="KW-0255">Endonuclease</keyword>
<evidence type="ECO:0000256" key="7">
    <source>
        <dbReference type="PROSITE-ProRule" id="PRU00047"/>
    </source>
</evidence>
<dbReference type="PROSITE" id="PS50994">
    <property type="entry name" value="INTEGRASE"/>
    <property type="match status" value="1"/>
</dbReference>
<feature type="non-terminal residue" evidence="11">
    <location>
        <position position="1190"/>
    </location>
</feature>
<evidence type="ECO:0008006" key="13">
    <source>
        <dbReference type="Google" id="ProtNLM"/>
    </source>
</evidence>
<dbReference type="CDD" id="cd09274">
    <property type="entry name" value="RNase_HI_RT_Ty3"/>
    <property type="match status" value="1"/>
</dbReference>
<dbReference type="Gene3D" id="4.10.60.10">
    <property type="entry name" value="Zinc finger, CCHC-type"/>
    <property type="match status" value="1"/>
</dbReference>
<feature type="region of interest" description="Disordered" evidence="8">
    <location>
        <begin position="290"/>
        <end position="312"/>
    </location>
</feature>
<dbReference type="SUPFAM" id="SSF56672">
    <property type="entry name" value="DNA/RNA polymerases"/>
    <property type="match status" value="1"/>
</dbReference>
<evidence type="ECO:0000256" key="6">
    <source>
        <dbReference type="ARBA" id="ARBA00022918"/>
    </source>
</evidence>
<dbReference type="InterPro" id="IPR036397">
    <property type="entry name" value="RNaseH_sf"/>
</dbReference>
<dbReference type="Pfam" id="PF17921">
    <property type="entry name" value="Integrase_H2C2"/>
    <property type="match status" value="1"/>
</dbReference>
<keyword evidence="7" id="KW-0862">Zinc</keyword>
<evidence type="ECO:0000256" key="8">
    <source>
        <dbReference type="SAM" id="MobiDB-lite"/>
    </source>
</evidence>
<evidence type="ECO:0000256" key="5">
    <source>
        <dbReference type="ARBA" id="ARBA00022801"/>
    </source>
</evidence>
<gene>
    <name evidence="11" type="ORF">BASA50_003818</name>
</gene>
<name>A0ABQ8FK66_9FUNG</name>
<evidence type="ECO:0000256" key="3">
    <source>
        <dbReference type="ARBA" id="ARBA00022722"/>
    </source>
</evidence>
<dbReference type="SUPFAM" id="SSF54160">
    <property type="entry name" value="Chromo domain-like"/>
    <property type="match status" value="1"/>
</dbReference>
<protein>
    <recommendedName>
        <fullName evidence="13">Reverse transcriptase</fullName>
    </recommendedName>
</protein>
<keyword evidence="7" id="KW-0863">Zinc-finger</keyword>
<dbReference type="InterPro" id="IPR043502">
    <property type="entry name" value="DNA/RNA_pol_sf"/>
</dbReference>
<feature type="region of interest" description="Disordered" evidence="8">
    <location>
        <begin position="199"/>
        <end position="219"/>
    </location>
</feature>
<dbReference type="Proteomes" id="UP001648503">
    <property type="component" value="Unassembled WGS sequence"/>
</dbReference>
<accession>A0ABQ8FK66</accession>
<dbReference type="InterPro" id="IPR001584">
    <property type="entry name" value="Integrase_cat-core"/>
</dbReference>
<dbReference type="InterPro" id="IPR001878">
    <property type="entry name" value="Znf_CCHC"/>
</dbReference>
<dbReference type="InterPro" id="IPR016197">
    <property type="entry name" value="Chromo-like_dom_sf"/>
</dbReference>
<evidence type="ECO:0000313" key="12">
    <source>
        <dbReference type="Proteomes" id="UP001648503"/>
    </source>
</evidence>
<evidence type="ECO:0000256" key="4">
    <source>
        <dbReference type="ARBA" id="ARBA00022759"/>
    </source>
</evidence>
<dbReference type="Gene3D" id="1.10.340.70">
    <property type="match status" value="1"/>
</dbReference>
<dbReference type="SUPFAM" id="SSF57756">
    <property type="entry name" value="Retrovirus zinc finger-like domains"/>
    <property type="match status" value="1"/>
</dbReference>
<dbReference type="InterPro" id="IPR050951">
    <property type="entry name" value="Retrovirus_Pol_polyprotein"/>
</dbReference>
<reference evidence="11 12" key="1">
    <citation type="submission" date="2021-02" db="EMBL/GenBank/DDBJ databases">
        <title>Variation within the Batrachochytrium salamandrivorans European outbreak.</title>
        <authorList>
            <person name="Kelly M."/>
            <person name="Pasmans F."/>
            <person name="Shea T.P."/>
            <person name="Munoz J.F."/>
            <person name="Carranza S."/>
            <person name="Cuomo C.A."/>
            <person name="Martel A."/>
        </authorList>
    </citation>
    <scope>NUCLEOTIDE SEQUENCE [LARGE SCALE GENOMIC DNA]</scope>
    <source>
        <strain evidence="11 12">AMFP18/2</strain>
    </source>
</reference>
<dbReference type="SMART" id="SM00343">
    <property type="entry name" value="ZnF_C2HC"/>
    <property type="match status" value="1"/>
</dbReference>
<feature type="domain" description="CCHC-type" evidence="9">
    <location>
        <begin position="164"/>
        <end position="180"/>
    </location>
</feature>
<dbReference type="Pfam" id="PF00665">
    <property type="entry name" value="rve"/>
    <property type="match status" value="1"/>
</dbReference>
<keyword evidence="6" id="KW-0695">RNA-directed DNA polymerase</keyword>
<dbReference type="PANTHER" id="PTHR37984">
    <property type="entry name" value="PROTEIN CBG26694"/>
    <property type="match status" value="1"/>
</dbReference>
<keyword evidence="7" id="KW-0479">Metal-binding</keyword>
<dbReference type="PROSITE" id="PS50158">
    <property type="entry name" value="ZF_CCHC"/>
    <property type="match status" value="1"/>
</dbReference>
<organism evidence="11 12">
    <name type="scientific">Batrachochytrium salamandrivorans</name>
    <dbReference type="NCBI Taxonomy" id="1357716"/>
    <lineage>
        <taxon>Eukaryota</taxon>
        <taxon>Fungi</taxon>
        <taxon>Fungi incertae sedis</taxon>
        <taxon>Chytridiomycota</taxon>
        <taxon>Chytridiomycota incertae sedis</taxon>
        <taxon>Chytridiomycetes</taxon>
        <taxon>Rhizophydiales</taxon>
        <taxon>Rhizophydiales incertae sedis</taxon>
        <taxon>Batrachochytrium</taxon>
    </lineage>
</organism>
<dbReference type="Pfam" id="PF17917">
    <property type="entry name" value="RT_RNaseH"/>
    <property type="match status" value="1"/>
</dbReference>
<keyword evidence="3" id="KW-0540">Nuclease</keyword>
<comment type="caution">
    <text evidence="11">The sequence shown here is derived from an EMBL/GenBank/DDBJ whole genome shotgun (WGS) entry which is preliminary data.</text>
</comment>
<keyword evidence="1" id="KW-0808">Transferase</keyword>
<dbReference type="InterPro" id="IPR041588">
    <property type="entry name" value="Integrase_H2C2"/>
</dbReference>
<dbReference type="InterPro" id="IPR041373">
    <property type="entry name" value="RT_RNaseH"/>
</dbReference>
<evidence type="ECO:0000313" key="11">
    <source>
        <dbReference type="EMBL" id="KAH6598203.1"/>
    </source>
</evidence>
<evidence type="ECO:0000256" key="2">
    <source>
        <dbReference type="ARBA" id="ARBA00022695"/>
    </source>
</evidence>
<feature type="domain" description="Integrase catalytic" evidence="10">
    <location>
        <begin position="872"/>
        <end position="1030"/>
    </location>
</feature>
<dbReference type="InterPro" id="IPR043128">
    <property type="entry name" value="Rev_trsase/Diguanyl_cyclase"/>
</dbReference>
<proteinExistence type="predicted"/>
<evidence type="ECO:0000259" key="9">
    <source>
        <dbReference type="PROSITE" id="PS50158"/>
    </source>
</evidence>
<keyword evidence="2" id="KW-0548">Nucleotidyltransferase</keyword>
<feature type="compositionally biased region" description="Basic and acidic residues" evidence="8">
    <location>
        <begin position="82"/>
        <end position="97"/>
    </location>
</feature>
<dbReference type="Gene3D" id="3.10.10.10">
    <property type="entry name" value="HIV Type 1 Reverse Transcriptase, subunit A, domain 1"/>
    <property type="match status" value="1"/>
</dbReference>
<dbReference type="InterPro" id="IPR036875">
    <property type="entry name" value="Znf_CCHC_sf"/>
</dbReference>
<dbReference type="InterPro" id="IPR000477">
    <property type="entry name" value="RT_dom"/>
</dbReference>
<keyword evidence="12" id="KW-1185">Reference proteome</keyword>
<dbReference type="Pfam" id="PF00078">
    <property type="entry name" value="RVT_1"/>
    <property type="match status" value="1"/>
</dbReference>
<evidence type="ECO:0000259" key="10">
    <source>
        <dbReference type="PROSITE" id="PS50994"/>
    </source>
</evidence>